<sequence>MRQPRPASPSEDHHVDEERKLHLAENLWKAIVFVFAEVKAVLRFIWRSPHHFDSFIHWLDTLDPSRALASWGFAPADVTLGRERRFQRAGVSLPADEAPSEKWCDVHRDGRHAASTKRIGLLHIEILQAGGWTRANMGDAFSAEDVFAMVVSDGCVAVTSTKYDCVAPAWKHDERRAFRIPVNDGAATLSLACFNERKREDWPIGRCAVALRAFAPNTLYDCWLPLVLSDTAGEKLANSCRALVAREPLARQAAAHQTQAESRGAIRVRFRVDWSDGGVAACRSALADVLYAPVRASVATPATASGQRVRENVRFTLFGEGGCPCDALNEPFATQRIRGHAREAVADVLNAVAAAHTAMLSLIRYERPLRSILALVAWASCVQRPIRCLAWICVFSGLGLRDALLGDGRAPSVAKPPMTFGRWLKAVAGLQPQVDIRPIPVEQQFAWARGRARKVVADRTINEMKAHHEEIEEEEEEEQKKIEEAAKVAAEAIGPMKSFWSFNPLAPLLLPVQRVLLSIARRQRALKAVCNGRDDPVATATVAFAFFLTGLTVFVYTELIHPLVMWSLVQVEHLVVYALHLVGFLLYGPQNYVLSRLRRRLRHKRHVKIAMTWFEGPYRTAVRRVQRYWRARQMRKRAAYLLERIEQQKDAFEARKAYQAARKHLDDLEAAATMKRRLEERHDRAEVKALEAFQQRQSIGPVRAKRALDGCKCGKIPQLIRLEGERITFGATFDEKKAVMPLSIDASRIRSVPLYDVRRPRTVEFKVRSIYRVCGLRNHKKYKLVCDHARDAELLVGALRALTRPQLKASQSVRERRLVERAAEVDEELLAPEKPFGFLAASVTEFGPARPEAFRSVVVASSAHEAVEEEW</sequence>
<organism evidence="3 4">
    <name type="scientific">Pelagomonas calceolata</name>
    <dbReference type="NCBI Taxonomy" id="35677"/>
    <lineage>
        <taxon>Eukaryota</taxon>
        <taxon>Sar</taxon>
        <taxon>Stramenopiles</taxon>
        <taxon>Ochrophyta</taxon>
        <taxon>Pelagophyceae</taxon>
        <taxon>Pelagomonadales</taxon>
        <taxon>Pelagomonadaceae</taxon>
        <taxon>Pelagomonas</taxon>
    </lineage>
</organism>
<keyword evidence="1" id="KW-0175">Coiled coil</keyword>
<dbReference type="SUPFAM" id="SSF49562">
    <property type="entry name" value="C2 domain (Calcium/lipid-binding domain, CaLB)"/>
    <property type="match status" value="1"/>
</dbReference>
<dbReference type="Gene3D" id="2.60.40.150">
    <property type="entry name" value="C2 domain"/>
    <property type="match status" value="1"/>
</dbReference>
<keyword evidence="2" id="KW-1133">Transmembrane helix</keyword>
<proteinExistence type="predicted"/>
<comment type="caution">
    <text evidence="3">The sequence shown here is derived from an EMBL/GenBank/DDBJ whole genome shotgun (WGS) entry which is preliminary data.</text>
</comment>
<feature type="transmembrane region" description="Helical" evidence="2">
    <location>
        <begin position="499"/>
        <end position="517"/>
    </location>
</feature>
<keyword evidence="2" id="KW-0812">Transmembrane</keyword>
<dbReference type="EMBL" id="CAKKNE010000001">
    <property type="protein sequence ID" value="CAH0364165.1"/>
    <property type="molecule type" value="Genomic_DNA"/>
</dbReference>
<feature type="transmembrane region" description="Helical" evidence="2">
    <location>
        <begin position="537"/>
        <end position="556"/>
    </location>
</feature>
<dbReference type="AlphaFoldDB" id="A0A8J2WSW3"/>
<feature type="transmembrane region" description="Helical" evidence="2">
    <location>
        <begin position="576"/>
        <end position="594"/>
    </location>
</feature>
<gene>
    <name evidence="3" type="ORF">PECAL_1P05170</name>
</gene>
<evidence type="ECO:0000256" key="1">
    <source>
        <dbReference type="SAM" id="Coils"/>
    </source>
</evidence>
<evidence type="ECO:0008006" key="5">
    <source>
        <dbReference type="Google" id="ProtNLM"/>
    </source>
</evidence>
<dbReference type="Proteomes" id="UP000789595">
    <property type="component" value="Unassembled WGS sequence"/>
</dbReference>
<evidence type="ECO:0000256" key="2">
    <source>
        <dbReference type="SAM" id="Phobius"/>
    </source>
</evidence>
<reference evidence="3" key="1">
    <citation type="submission" date="2021-11" db="EMBL/GenBank/DDBJ databases">
        <authorList>
            <consortium name="Genoscope - CEA"/>
            <person name="William W."/>
        </authorList>
    </citation>
    <scope>NUCLEOTIDE SEQUENCE</scope>
</reference>
<keyword evidence="2" id="KW-0472">Membrane</keyword>
<evidence type="ECO:0000313" key="3">
    <source>
        <dbReference type="EMBL" id="CAH0364165.1"/>
    </source>
</evidence>
<name>A0A8J2WSW3_9STRA</name>
<keyword evidence="4" id="KW-1185">Reference proteome</keyword>
<feature type="coiled-coil region" evidence="1">
    <location>
        <begin position="457"/>
        <end position="492"/>
    </location>
</feature>
<protein>
    <recommendedName>
        <fullName evidence="5">C2 domain-containing protein</fullName>
    </recommendedName>
</protein>
<accession>A0A8J2WSW3</accession>
<evidence type="ECO:0000313" key="4">
    <source>
        <dbReference type="Proteomes" id="UP000789595"/>
    </source>
</evidence>
<dbReference type="InterPro" id="IPR035892">
    <property type="entry name" value="C2_domain_sf"/>
</dbReference>
<dbReference type="OrthoDB" id="193934at2759"/>
<feature type="coiled-coil region" evidence="1">
    <location>
        <begin position="651"/>
        <end position="695"/>
    </location>
</feature>